<dbReference type="EMBL" id="JAHMUF010000010">
    <property type="protein sequence ID" value="KAG7193750.1"/>
    <property type="molecule type" value="Genomic_DNA"/>
</dbReference>
<evidence type="ECO:0000256" key="1">
    <source>
        <dbReference type="SAM" id="MobiDB-lite"/>
    </source>
</evidence>
<feature type="compositionally biased region" description="Low complexity" evidence="1">
    <location>
        <begin position="232"/>
        <end position="244"/>
    </location>
</feature>
<dbReference type="GeneID" id="66113815"/>
<dbReference type="PANTHER" id="PTHR28042:SF1">
    <property type="entry name" value="E3 UBIQUITIN-PROTEIN LIGASE COMPLEX SLX5-SLX8 SUBUNIT SLX5"/>
    <property type="match status" value="1"/>
</dbReference>
<feature type="region of interest" description="Disordered" evidence="1">
    <location>
        <begin position="159"/>
        <end position="197"/>
    </location>
</feature>
<feature type="compositionally biased region" description="Low complexity" evidence="1">
    <location>
        <begin position="87"/>
        <end position="134"/>
    </location>
</feature>
<proteinExistence type="predicted"/>
<dbReference type="RefSeq" id="XP_043049298.1">
    <property type="nucleotide sequence ID" value="XM_043191286.1"/>
</dbReference>
<organism evidence="2 3">
    <name type="scientific">Scheffersomyces spartinae</name>
    <dbReference type="NCBI Taxonomy" id="45513"/>
    <lineage>
        <taxon>Eukaryota</taxon>
        <taxon>Fungi</taxon>
        <taxon>Dikarya</taxon>
        <taxon>Ascomycota</taxon>
        <taxon>Saccharomycotina</taxon>
        <taxon>Pichiomycetes</taxon>
        <taxon>Debaryomycetaceae</taxon>
        <taxon>Scheffersomyces</taxon>
    </lineage>
</organism>
<reference evidence="2" key="1">
    <citation type="submission" date="2021-03" db="EMBL/GenBank/DDBJ databases">
        <authorList>
            <person name="Palmer J.M."/>
        </authorList>
    </citation>
    <scope>NUCLEOTIDE SEQUENCE</scope>
    <source>
        <strain evidence="2">ARV_011</strain>
    </source>
</reference>
<dbReference type="PANTHER" id="PTHR28042">
    <property type="entry name" value="E3 UBIQUITIN-PROTEIN LIGASE COMPLEX SLX5-SLX8 SUBUNIT SLX5"/>
    <property type="match status" value="1"/>
</dbReference>
<dbReference type="Proteomes" id="UP000790833">
    <property type="component" value="Unassembled WGS sequence"/>
</dbReference>
<comment type="caution">
    <text evidence="2">The sequence shown here is derived from an EMBL/GenBank/DDBJ whole genome shotgun (WGS) entry which is preliminary data.</text>
</comment>
<dbReference type="InterPro" id="IPR038886">
    <property type="entry name" value="E3_SLX5/Rfp1"/>
</dbReference>
<dbReference type="OrthoDB" id="4090114at2759"/>
<feature type="region of interest" description="Disordered" evidence="1">
    <location>
        <begin position="57"/>
        <end position="76"/>
    </location>
</feature>
<feature type="region of interest" description="Disordered" evidence="1">
    <location>
        <begin position="83"/>
        <end position="143"/>
    </location>
</feature>
<feature type="compositionally biased region" description="Polar residues" evidence="1">
    <location>
        <begin position="37"/>
        <end position="46"/>
    </location>
</feature>
<feature type="compositionally biased region" description="Low complexity" evidence="1">
    <location>
        <begin position="288"/>
        <end position="302"/>
    </location>
</feature>
<accession>A0A9P7V990</accession>
<dbReference type="AlphaFoldDB" id="A0A9P7V990"/>
<protein>
    <submittedName>
        <fullName evidence="2">Uncharacterized protein</fullName>
    </submittedName>
</protein>
<feature type="region of interest" description="Disordered" evidence="1">
    <location>
        <begin position="1"/>
        <end position="46"/>
    </location>
</feature>
<dbReference type="GO" id="GO:0004842">
    <property type="term" value="F:ubiquitin-protein transferase activity"/>
    <property type="evidence" value="ECO:0007669"/>
    <property type="project" value="TreeGrafter"/>
</dbReference>
<evidence type="ECO:0000313" key="2">
    <source>
        <dbReference type="EMBL" id="KAG7193750.1"/>
    </source>
</evidence>
<feature type="region of interest" description="Disordered" evidence="1">
    <location>
        <begin position="222"/>
        <end position="256"/>
    </location>
</feature>
<name>A0A9P7V990_9ASCO</name>
<feature type="compositionally biased region" description="Polar residues" evidence="1">
    <location>
        <begin position="183"/>
        <end position="197"/>
    </location>
</feature>
<evidence type="ECO:0000313" key="3">
    <source>
        <dbReference type="Proteomes" id="UP000790833"/>
    </source>
</evidence>
<dbReference type="GO" id="GO:0033768">
    <property type="term" value="C:SUMO-targeted ubiquitin ligase complex"/>
    <property type="evidence" value="ECO:0007669"/>
    <property type="project" value="TreeGrafter"/>
</dbReference>
<gene>
    <name evidence="2" type="ORF">KQ657_000441</name>
</gene>
<keyword evidence="3" id="KW-1185">Reference proteome</keyword>
<feature type="compositionally biased region" description="Polar residues" evidence="1">
    <location>
        <begin position="63"/>
        <end position="76"/>
    </location>
</feature>
<feature type="compositionally biased region" description="Basic and acidic residues" evidence="1">
    <location>
        <begin position="13"/>
        <end position="24"/>
    </location>
</feature>
<feature type="region of interest" description="Disordered" evidence="1">
    <location>
        <begin position="275"/>
        <end position="317"/>
    </location>
</feature>
<sequence length="581" mass="64959">MESDNNNTKRRRLQPEDSDTKKEEQLEETSTTTTESNRPVSNSDNMVINNENLPLAIEDHNSDTTPATSTPLTIVSISSRLVPGTLSETSPSNENETETPLTLNENENDTPTTENDTTSTEYETSISNSSSHTPSDARPPTLPSLANIFRMPAVDGRTNSRVFGDRNPILPPISPRSVIPNGNEPSNTTSVPRTRSNNMEQIDLDEEEDDDEVQILGVVEIVPEGNSTIRHNNNNNNDNNSDNNRIQEENTTADDDGVVVTGERQLRGFEVIHTPFGSYGTGNQLPSTNTGRRTPTTVTPNGSNYIRRTPLMPPNNTRFRLPASRRDVFHRNPNIRSRNNQLRMVSTMLPFDLNNPDNVSRTLHNFYNHVTIPLGDTGYGAVVRGYPLGGGEAGGLSQWQGNGPDDIEASIMSRIERELDEAVSDKISRENLYNRKAYLQKKKLIVDPNNKRHVSRINSEVQVYCELCGVELGCGIPQDFKPNPKYDEDFEKYQQQYDVPAPWFCNKMITDVDKDLSKRVFSAKCGHVYCGRCVKNIGNRSGRISKSTKLKLSIDNPLISSPKVCHCNKRFAARSFTELYI</sequence>